<accession>A0A921U1Z2</accession>
<name>A0A921U1Z2_SORBI</name>
<gene>
    <name evidence="2" type="ORF">BDA96_10G297200</name>
</gene>
<evidence type="ECO:0000256" key="1">
    <source>
        <dbReference type="SAM" id="MobiDB-lite"/>
    </source>
</evidence>
<comment type="caution">
    <text evidence="2">The sequence shown here is derived from an EMBL/GenBank/DDBJ whole genome shotgun (WGS) entry which is preliminary data.</text>
</comment>
<dbReference type="Proteomes" id="UP000807115">
    <property type="component" value="Chromosome 10"/>
</dbReference>
<dbReference type="EMBL" id="CM027689">
    <property type="protein sequence ID" value="KAG0515652.1"/>
    <property type="molecule type" value="Genomic_DNA"/>
</dbReference>
<proteinExistence type="predicted"/>
<sequence length="190" mass="20577">MREIQKRVACRDNALGNLDTCPDPGQGPAVRPVLHTVSLQPCIMQSRPLAAASSISKLEKGERLPFLIDSIHPFILPKNQALITIRSCRLDHPCIQSVRRCMILALHWTTVHLRLAERSSSDRRQLHGLQCMCGNSACSQPSPAGTTTVPSSSLHKGGDAWTTDMSSSSRSQLGGVPCRVVCTHAHAVAV</sequence>
<feature type="compositionally biased region" description="Polar residues" evidence="1">
    <location>
        <begin position="163"/>
        <end position="172"/>
    </location>
</feature>
<dbReference type="AlphaFoldDB" id="A0A921U1Z2"/>
<protein>
    <submittedName>
        <fullName evidence="2">Uncharacterized protein</fullName>
    </submittedName>
</protein>
<feature type="region of interest" description="Disordered" evidence="1">
    <location>
        <begin position="144"/>
        <end position="173"/>
    </location>
</feature>
<reference evidence="2" key="2">
    <citation type="submission" date="2020-10" db="EMBL/GenBank/DDBJ databases">
        <authorList>
            <person name="Cooper E.A."/>
            <person name="Brenton Z.W."/>
            <person name="Flinn B.S."/>
            <person name="Jenkins J."/>
            <person name="Shu S."/>
            <person name="Flowers D."/>
            <person name="Luo F."/>
            <person name="Wang Y."/>
            <person name="Xia P."/>
            <person name="Barry K."/>
            <person name="Daum C."/>
            <person name="Lipzen A."/>
            <person name="Yoshinaga Y."/>
            <person name="Schmutz J."/>
            <person name="Saski C."/>
            <person name="Vermerris W."/>
            <person name="Kresovich S."/>
        </authorList>
    </citation>
    <scope>NUCLEOTIDE SEQUENCE</scope>
</reference>
<feature type="compositionally biased region" description="Polar residues" evidence="1">
    <location>
        <begin position="144"/>
        <end position="154"/>
    </location>
</feature>
<evidence type="ECO:0000313" key="2">
    <source>
        <dbReference type="EMBL" id="KAG0515652.1"/>
    </source>
</evidence>
<evidence type="ECO:0000313" key="3">
    <source>
        <dbReference type="Proteomes" id="UP000807115"/>
    </source>
</evidence>
<reference evidence="2" key="1">
    <citation type="journal article" date="2019" name="BMC Genomics">
        <title>A new reference genome for Sorghum bicolor reveals high levels of sequence similarity between sweet and grain genotypes: implications for the genetics of sugar metabolism.</title>
        <authorList>
            <person name="Cooper E.A."/>
            <person name="Brenton Z.W."/>
            <person name="Flinn B.S."/>
            <person name="Jenkins J."/>
            <person name="Shu S."/>
            <person name="Flowers D."/>
            <person name="Luo F."/>
            <person name="Wang Y."/>
            <person name="Xia P."/>
            <person name="Barry K."/>
            <person name="Daum C."/>
            <person name="Lipzen A."/>
            <person name="Yoshinaga Y."/>
            <person name="Schmutz J."/>
            <person name="Saski C."/>
            <person name="Vermerris W."/>
            <person name="Kresovich S."/>
        </authorList>
    </citation>
    <scope>NUCLEOTIDE SEQUENCE</scope>
</reference>
<organism evidence="2 3">
    <name type="scientific">Sorghum bicolor</name>
    <name type="common">Sorghum</name>
    <name type="synonym">Sorghum vulgare</name>
    <dbReference type="NCBI Taxonomy" id="4558"/>
    <lineage>
        <taxon>Eukaryota</taxon>
        <taxon>Viridiplantae</taxon>
        <taxon>Streptophyta</taxon>
        <taxon>Embryophyta</taxon>
        <taxon>Tracheophyta</taxon>
        <taxon>Spermatophyta</taxon>
        <taxon>Magnoliopsida</taxon>
        <taxon>Liliopsida</taxon>
        <taxon>Poales</taxon>
        <taxon>Poaceae</taxon>
        <taxon>PACMAD clade</taxon>
        <taxon>Panicoideae</taxon>
        <taxon>Andropogonodae</taxon>
        <taxon>Andropogoneae</taxon>
        <taxon>Sorghinae</taxon>
        <taxon>Sorghum</taxon>
    </lineage>
</organism>